<comment type="function">
    <text evidence="6 9">Catalyzes the aldol cleavage of 4-hydroxy-4-methyl-2-oxoglutarate (HMG) into 2 molecules of pyruvate. Also contains a secondary oxaloacetate (OAA) decarboxylase activity due to the common pyruvate enolate transition state formed following C-C bond cleavage in the retro-aldol and decarboxylation reactions.</text>
</comment>
<comment type="catalytic activity">
    <reaction evidence="1 9">
        <text>4-hydroxy-4-methyl-2-oxoglutarate = 2 pyruvate</text>
        <dbReference type="Rhea" id="RHEA:22748"/>
        <dbReference type="ChEBI" id="CHEBI:15361"/>
        <dbReference type="ChEBI" id="CHEBI:58276"/>
        <dbReference type="EC" id="4.1.3.17"/>
    </reaction>
</comment>
<evidence type="ECO:0000313" key="10">
    <source>
        <dbReference type="EMBL" id="EON93950.1"/>
    </source>
</evidence>
<comment type="caution">
    <text evidence="10">The sequence shown here is derived from an EMBL/GenBank/DDBJ whole genome shotgun (WGS) entry which is preliminary data.</text>
</comment>
<dbReference type="EMBL" id="ASAD01000002">
    <property type="protein sequence ID" value="EON93950.1"/>
    <property type="molecule type" value="Genomic_DNA"/>
</dbReference>
<dbReference type="SUPFAM" id="SSF89562">
    <property type="entry name" value="RraA-like"/>
    <property type="match status" value="1"/>
</dbReference>
<dbReference type="PANTHER" id="PTHR33254:SF29">
    <property type="entry name" value="REGULATOR OF RIBONUCLEASE ACTIVITY A"/>
    <property type="match status" value="1"/>
</dbReference>
<keyword evidence="5 9" id="KW-0456">Lyase</keyword>
<name>R8B5R4_9GAMM</name>
<evidence type="ECO:0000256" key="4">
    <source>
        <dbReference type="ARBA" id="ARBA00011233"/>
    </source>
</evidence>
<dbReference type="EC" id="4.1.3.17" evidence="9"/>
<dbReference type="InterPro" id="IPR036704">
    <property type="entry name" value="RraA/RraA-like_sf"/>
</dbReference>
<dbReference type="Gene3D" id="3.50.30.40">
    <property type="entry name" value="Ribonuclease E inhibitor RraA/RraA-like"/>
    <property type="match status" value="1"/>
</dbReference>
<comment type="subunit">
    <text evidence="4 9">Homotrimer.</text>
</comment>
<dbReference type="GO" id="GO:0008948">
    <property type="term" value="F:oxaloacetate decarboxylase activity"/>
    <property type="evidence" value="ECO:0007669"/>
    <property type="project" value="UniProtKB-EC"/>
</dbReference>
<keyword evidence="8 9" id="KW-0479">Metal-binding</keyword>
<dbReference type="InterPro" id="IPR005493">
    <property type="entry name" value="RraA/RraA-like"/>
</dbReference>
<gene>
    <name evidence="10" type="ORF">MARLIPOL_00323</name>
</gene>
<dbReference type="InterPro" id="IPR010203">
    <property type="entry name" value="RraA"/>
</dbReference>
<evidence type="ECO:0000313" key="11">
    <source>
        <dbReference type="Proteomes" id="UP000016540"/>
    </source>
</evidence>
<dbReference type="AlphaFoldDB" id="R8B5R4"/>
<feature type="binding site" evidence="8">
    <location>
        <position position="98"/>
    </location>
    <ligand>
        <name>Mg(2+)</name>
        <dbReference type="ChEBI" id="CHEBI:18420"/>
    </ligand>
</feature>
<dbReference type="GO" id="GO:0047443">
    <property type="term" value="F:4-hydroxy-4-methyl-2-oxoglutarate aldolase activity"/>
    <property type="evidence" value="ECO:0007669"/>
    <property type="project" value="UniProtKB-EC"/>
</dbReference>
<dbReference type="NCBIfam" id="TIGR01935">
    <property type="entry name" value="NOT-MenG"/>
    <property type="match status" value="1"/>
</dbReference>
<dbReference type="OrthoDB" id="943692at2"/>
<feature type="binding site" evidence="8">
    <location>
        <begin position="75"/>
        <end position="78"/>
    </location>
    <ligand>
        <name>substrate</name>
    </ligand>
</feature>
<comment type="similarity">
    <text evidence="3 9">Belongs to the class II aldolase/RraA-like family.</text>
</comment>
<dbReference type="eggNOG" id="COG0684">
    <property type="taxonomic scope" value="Bacteria"/>
</dbReference>
<evidence type="ECO:0000256" key="5">
    <source>
        <dbReference type="ARBA" id="ARBA00023239"/>
    </source>
</evidence>
<evidence type="ECO:0000256" key="7">
    <source>
        <dbReference type="ARBA" id="ARBA00047973"/>
    </source>
</evidence>
<evidence type="ECO:0000256" key="9">
    <source>
        <dbReference type="RuleBase" id="RU004338"/>
    </source>
</evidence>
<feature type="non-terminal residue" evidence="10">
    <location>
        <position position="155"/>
    </location>
</feature>
<evidence type="ECO:0000256" key="3">
    <source>
        <dbReference type="ARBA" id="ARBA00008621"/>
    </source>
</evidence>
<evidence type="ECO:0000256" key="6">
    <source>
        <dbReference type="ARBA" id="ARBA00025046"/>
    </source>
</evidence>
<evidence type="ECO:0000256" key="2">
    <source>
        <dbReference type="ARBA" id="ARBA00001968"/>
    </source>
</evidence>
<dbReference type="Pfam" id="PF03737">
    <property type="entry name" value="RraA-like"/>
    <property type="match status" value="1"/>
</dbReference>
<accession>R8B5R4</accession>
<keyword evidence="11" id="KW-1185">Reference proteome</keyword>
<dbReference type="RefSeq" id="WP_012136049.1">
    <property type="nucleotide sequence ID" value="NZ_KE007306.1"/>
</dbReference>
<reference evidence="10 11" key="1">
    <citation type="journal article" date="2013" name="Genome Announc.">
        <title>Draft Genome Sequence of the Moderately Halophilic Bacterium Marinobacter lipolyticus Strain SM19.</title>
        <authorList>
            <person name="Papke R.T."/>
            <person name="de la Haba R.R."/>
            <person name="Infante-Dominguez C."/>
            <person name="Perez D."/>
            <person name="Sanchez-Porro C."/>
            <person name="Lapierre P."/>
            <person name="Ventosa A."/>
        </authorList>
    </citation>
    <scope>NUCLEOTIDE SEQUENCE [LARGE SCALE GENOMIC DNA]</scope>
    <source>
        <strain evidence="10 11">SM19</strain>
    </source>
</reference>
<dbReference type="GO" id="GO:0008428">
    <property type="term" value="F:ribonuclease inhibitor activity"/>
    <property type="evidence" value="ECO:0007669"/>
    <property type="project" value="InterPro"/>
</dbReference>
<feature type="binding site" evidence="8">
    <location>
        <position position="97"/>
    </location>
    <ligand>
        <name>substrate</name>
    </ligand>
</feature>
<organism evidence="10 11">
    <name type="scientific">Marinobacter lipolyticus SM19</name>
    <dbReference type="NCBI Taxonomy" id="1318628"/>
    <lineage>
        <taxon>Bacteria</taxon>
        <taxon>Pseudomonadati</taxon>
        <taxon>Pseudomonadota</taxon>
        <taxon>Gammaproteobacteria</taxon>
        <taxon>Pseudomonadales</taxon>
        <taxon>Marinobacteraceae</taxon>
        <taxon>Marinobacter</taxon>
    </lineage>
</organism>
<dbReference type="CDD" id="cd16841">
    <property type="entry name" value="RraA_family"/>
    <property type="match status" value="1"/>
</dbReference>
<comment type="catalytic activity">
    <reaction evidence="7 9">
        <text>oxaloacetate + H(+) = pyruvate + CO2</text>
        <dbReference type="Rhea" id="RHEA:15641"/>
        <dbReference type="ChEBI" id="CHEBI:15361"/>
        <dbReference type="ChEBI" id="CHEBI:15378"/>
        <dbReference type="ChEBI" id="CHEBI:16452"/>
        <dbReference type="ChEBI" id="CHEBI:16526"/>
        <dbReference type="EC" id="4.1.1.112"/>
    </reaction>
</comment>
<dbReference type="PANTHER" id="PTHR33254">
    <property type="entry name" value="4-HYDROXY-4-METHYL-2-OXOGLUTARATE ALDOLASE 3-RELATED"/>
    <property type="match status" value="1"/>
</dbReference>
<evidence type="ECO:0000256" key="8">
    <source>
        <dbReference type="PIRSR" id="PIRSR605493-1"/>
    </source>
</evidence>
<dbReference type="Proteomes" id="UP000016540">
    <property type="component" value="Unassembled WGS sequence"/>
</dbReference>
<dbReference type="GO" id="GO:0046872">
    <property type="term" value="F:metal ion binding"/>
    <property type="evidence" value="ECO:0007669"/>
    <property type="project" value="UniProtKB-KW"/>
</dbReference>
<dbReference type="STRING" id="1318628.MARLIPOL_00323"/>
<keyword evidence="8" id="KW-0460">Magnesium</keyword>
<evidence type="ECO:0000256" key="1">
    <source>
        <dbReference type="ARBA" id="ARBA00001342"/>
    </source>
</evidence>
<protein>
    <recommendedName>
        <fullName evidence="9">4-hydroxy-4-methyl-2-oxoglutarate aldolase</fullName>
        <shortName evidence="9">HMG aldolase</shortName>
        <ecNumber evidence="9">4.1.1.112</ecNumber>
        <ecNumber evidence="9">4.1.3.17</ecNumber>
    </recommendedName>
    <alternativeName>
        <fullName evidence="9">Oxaloacetate decarboxylase</fullName>
    </alternativeName>
</protein>
<dbReference type="NCBIfam" id="NF006875">
    <property type="entry name" value="PRK09372.1"/>
    <property type="match status" value="1"/>
</dbReference>
<comment type="cofactor">
    <cofactor evidence="2 9">
        <name>a divalent metal cation</name>
        <dbReference type="ChEBI" id="CHEBI:60240"/>
    </cofactor>
</comment>
<dbReference type="GO" id="GO:0051252">
    <property type="term" value="P:regulation of RNA metabolic process"/>
    <property type="evidence" value="ECO:0007669"/>
    <property type="project" value="InterPro"/>
</dbReference>
<dbReference type="NCBIfam" id="NF009134">
    <property type="entry name" value="PRK12487.1"/>
    <property type="match status" value="1"/>
</dbReference>
<sequence>MANIITPDLCDEFPEVKVAEPGFNNYGGIKAFGGEIVTVKCFEDNSVVKEQVGLPGEGRVMVVDGGGSKRHALLGDMLAEKAASNGWAGLIIYGCVRDVDEIGNTELGVQALDTYPRKSEKRGLGDLNVPVTFHGVTFQPGHYVYADNNGIIVSE</sequence>
<proteinExistence type="inferred from homology"/>
<dbReference type="EC" id="4.1.1.112" evidence="9"/>
<comment type="cofactor">
    <cofactor evidence="8">
        <name>Mg(2+)</name>
        <dbReference type="ChEBI" id="CHEBI:18420"/>
    </cofactor>
</comment>
<dbReference type="HOGENOM" id="CLU_072626_4_0_6"/>